<organism evidence="9 10">
    <name type="scientific">Rhodofomes roseus</name>
    <dbReference type="NCBI Taxonomy" id="34475"/>
    <lineage>
        <taxon>Eukaryota</taxon>
        <taxon>Fungi</taxon>
        <taxon>Dikarya</taxon>
        <taxon>Basidiomycota</taxon>
        <taxon>Agaricomycotina</taxon>
        <taxon>Agaricomycetes</taxon>
        <taxon>Polyporales</taxon>
        <taxon>Rhodofomes</taxon>
    </lineage>
</organism>
<protein>
    <recommendedName>
        <fullName evidence="5">Protein YAE1</fullName>
    </recommendedName>
    <alternativeName>
        <fullName evidence="4">Protein yae1</fullName>
    </alternativeName>
</protein>
<dbReference type="InterPro" id="IPR019191">
    <property type="entry name" value="Essential_protein_Yae1_N"/>
</dbReference>
<evidence type="ECO:0000313" key="10">
    <source>
        <dbReference type="Proteomes" id="UP000814176"/>
    </source>
</evidence>
<dbReference type="Pfam" id="PF09811">
    <property type="entry name" value="Yae1_N"/>
    <property type="match status" value="1"/>
</dbReference>
<evidence type="ECO:0000256" key="2">
    <source>
        <dbReference type="ARBA" id="ARBA00004496"/>
    </source>
</evidence>
<evidence type="ECO:0000259" key="8">
    <source>
        <dbReference type="Pfam" id="PF09811"/>
    </source>
</evidence>
<dbReference type="Proteomes" id="UP000814176">
    <property type="component" value="Unassembled WGS sequence"/>
</dbReference>
<sequence>MEDEEIWQEGPQSVQDAEWAKLSSGFTNAGYREGITAGKESALQAGFDEGFAQVGVPIGRQLGILRGIATALLSSLQTSVTASQNTVSVDEVRAITSQLGSIRFSDIAPPDLEAVRHAREHLGDRRLEEADEMEMPVPEEVQGKRAIESLEDMLAQMGGGAAATAKRPSMDDVNELQKRLLAVCGQMGLSLQWN</sequence>
<name>A0ABQ8KSI5_9APHY</name>
<dbReference type="GeneID" id="71998625"/>
<dbReference type="PANTHER" id="PTHR18829:SF0">
    <property type="entry name" value="PROTEIN YAE1 HOMOLOG"/>
    <property type="match status" value="1"/>
</dbReference>
<gene>
    <name evidence="9" type="ORF">C8Q71DRAFT_333272</name>
</gene>
<dbReference type="InterPro" id="IPR038881">
    <property type="entry name" value="Yae1-like"/>
</dbReference>
<evidence type="ECO:0000256" key="6">
    <source>
        <dbReference type="ARBA" id="ARBA00022490"/>
    </source>
</evidence>
<evidence type="ECO:0000256" key="4">
    <source>
        <dbReference type="ARBA" id="ARBA00017286"/>
    </source>
</evidence>
<proteinExistence type="inferred from homology"/>
<comment type="subcellular location">
    <subcellularLocation>
        <location evidence="2">Cytoplasm</location>
    </subcellularLocation>
    <subcellularLocation>
        <location evidence="1">Nucleus</location>
    </subcellularLocation>
</comment>
<keyword evidence="6" id="KW-0963">Cytoplasm</keyword>
<dbReference type="RefSeq" id="XP_047782803.1">
    <property type="nucleotide sequence ID" value="XM_047917893.1"/>
</dbReference>
<evidence type="ECO:0000256" key="3">
    <source>
        <dbReference type="ARBA" id="ARBA00007096"/>
    </source>
</evidence>
<keyword evidence="7" id="KW-0539">Nucleus</keyword>
<evidence type="ECO:0000313" key="9">
    <source>
        <dbReference type="EMBL" id="KAH9841504.1"/>
    </source>
</evidence>
<evidence type="ECO:0000256" key="1">
    <source>
        <dbReference type="ARBA" id="ARBA00004123"/>
    </source>
</evidence>
<evidence type="ECO:0000256" key="5">
    <source>
        <dbReference type="ARBA" id="ARBA00018400"/>
    </source>
</evidence>
<dbReference type="EMBL" id="JADCUA010000003">
    <property type="protein sequence ID" value="KAH9841504.1"/>
    <property type="molecule type" value="Genomic_DNA"/>
</dbReference>
<accession>A0ABQ8KSI5</accession>
<evidence type="ECO:0000256" key="7">
    <source>
        <dbReference type="ARBA" id="ARBA00023242"/>
    </source>
</evidence>
<feature type="domain" description="Essential protein Yae1 N-terminal" evidence="8">
    <location>
        <begin position="30"/>
        <end position="69"/>
    </location>
</feature>
<dbReference type="PANTHER" id="PTHR18829">
    <property type="entry name" value="PROTEIN YAE1 HOMOLOG"/>
    <property type="match status" value="1"/>
</dbReference>
<comment type="similarity">
    <text evidence="3">Belongs to the YAE1 family.</text>
</comment>
<comment type="caution">
    <text evidence="9">The sequence shown here is derived from an EMBL/GenBank/DDBJ whole genome shotgun (WGS) entry which is preliminary data.</text>
</comment>
<reference evidence="9 10" key="1">
    <citation type="journal article" date="2021" name="Environ. Microbiol.">
        <title>Gene family expansions and transcriptome signatures uncover fungal adaptations to wood decay.</title>
        <authorList>
            <person name="Hage H."/>
            <person name="Miyauchi S."/>
            <person name="Viragh M."/>
            <person name="Drula E."/>
            <person name="Min B."/>
            <person name="Chaduli D."/>
            <person name="Navarro D."/>
            <person name="Favel A."/>
            <person name="Norest M."/>
            <person name="Lesage-Meessen L."/>
            <person name="Balint B."/>
            <person name="Merenyi Z."/>
            <person name="de Eugenio L."/>
            <person name="Morin E."/>
            <person name="Martinez A.T."/>
            <person name="Baldrian P."/>
            <person name="Stursova M."/>
            <person name="Martinez M.J."/>
            <person name="Novotny C."/>
            <person name="Magnuson J.K."/>
            <person name="Spatafora J.W."/>
            <person name="Maurice S."/>
            <person name="Pangilinan J."/>
            <person name="Andreopoulos W."/>
            <person name="LaButti K."/>
            <person name="Hundley H."/>
            <person name="Na H."/>
            <person name="Kuo A."/>
            <person name="Barry K."/>
            <person name="Lipzen A."/>
            <person name="Henrissat B."/>
            <person name="Riley R."/>
            <person name="Ahrendt S."/>
            <person name="Nagy L.G."/>
            <person name="Grigoriev I.V."/>
            <person name="Martin F."/>
            <person name="Rosso M.N."/>
        </authorList>
    </citation>
    <scope>NUCLEOTIDE SEQUENCE [LARGE SCALE GENOMIC DNA]</scope>
    <source>
        <strain evidence="9 10">CIRM-BRFM 1785</strain>
    </source>
</reference>
<keyword evidence="10" id="KW-1185">Reference proteome</keyword>